<dbReference type="InterPro" id="IPR036388">
    <property type="entry name" value="WH-like_DNA-bd_sf"/>
</dbReference>
<feature type="domain" description="Schlafen AlbA-2" evidence="1">
    <location>
        <begin position="8"/>
        <end position="113"/>
    </location>
</feature>
<dbReference type="HOGENOM" id="CLU_024970_7_1_12"/>
<evidence type="ECO:0000313" key="3">
    <source>
        <dbReference type="Proteomes" id="UP000006546"/>
    </source>
</evidence>
<dbReference type="OrthoDB" id="9807907at2"/>
<dbReference type="PANTHER" id="PTHR30595:SF6">
    <property type="entry name" value="SCHLAFEN ALBA-2 DOMAIN-CONTAINING PROTEIN"/>
    <property type="match status" value="1"/>
</dbReference>
<proteinExistence type="predicted"/>
<dbReference type="eggNOG" id="COG2865">
    <property type="taxonomic scope" value="Bacteria"/>
</dbReference>
<dbReference type="Pfam" id="PF04326">
    <property type="entry name" value="SLFN_AlbA_2"/>
    <property type="match status" value="1"/>
</dbReference>
<gene>
    <name evidence="2" type="ordered locus">Trebr_2452</name>
</gene>
<dbReference type="InterPro" id="IPR007421">
    <property type="entry name" value="Schlafen_AlbA_2_dom"/>
</dbReference>
<dbReference type="Pfam" id="PF13749">
    <property type="entry name" value="HATPase_c_4"/>
    <property type="match status" value="1"/>
</dbReference>
<dbReference type="InterPro" id="IPR038461">
    <property type="entry name" value="Schlafen_AlbA_2_dom_sf"/>
</dbReference>
<dbReference type="Gene3D" id="3.30.950.30">
    <property type="entry name" value="Schlafen, AAA domain"/>
    <property type="match status" value="1"/>
</dbReference>
<sequence length="554" mass="62101">MRTIPVKEDLFTEFKSDTKEKNGLPDSELIEAVVGMANAEGGIIYVGVEDDGEITGLTKQHKDAIGVMALIANSTVPSISTRAEVLTEEKTDVLQIEVPKARTVTATSSGKTLRRRLKFDGSPEAVPLFPYEIPSRLSELSLLDFSAQPVEGSTEEDLDILEFEHLRSIIKNNPGSDKSLLELNKENFYKALHFVVEENGKTIPTVTGLLFLGKTESLKRLMPTYRASFQVLSGTNVKINETSNEPVGKVFERFSTYFTAWNPEKEMEYGLFRIPVPEFTLAAFREGLLNAFGHRDYTQLGQVRVLIDNEGMTISSQGGFIEGVNAENLISVEPHGRNPCLSDVLKRTGMVEKTGRGIDRIFEGSILYGRPWPDYSESTSSIVKLFVPRANPDMQFTKMIADEQNRRDRPLSINALLILSTIRNERRVTIERLSEVVHLNKARTISTIENLVEAGLVEATRNGTNRSYILSAKVYKQNNESAKYVRQTDIDAVRYPELIIKLAKQQDGIITKENVMDLLKLSSDQAYLQIRKLLAEGKLVPNQKGKYANYKLKD</sequence>
<dbReference type="InterPro" id="IPR036390">
    <property type="entry name" value="WH_DNA-bd_sf"/>
</dbReference>
<dbReference type="Proteomes" id="UP000006546">
    <property type="component" value="Chromosome"/>
</dbReference>
<evidence type="ECO:0000313" key="2">
    <source>
        <dbReference type="EMBL" id="AEE17859.1"/>
    </source>
</evidence>
<dbReference type="SUPFAM" id="SSF46785">
    <property type="entry name" value="Winged helix' DNA-binding domain"/>
    <property type="match status" value="1"/>
</dbReference>
<name>F4LMW9_TREBD</name>
<keyword evidence="3" id="KW-1185">Reference proteome</keyword>
<dbReference type="AlphaFoldDB" id="F4LMW9"/>
<reference evidence="3" key="1">
    <citation type="submission" date="2011-04" db="EMBL/GenBank/DDBJ databases">
        <title>The complete genome of Treponema brennaborense DSM 12168.</title>
        <authorList>
            <person name="Lucas S."/>
            <person name="Han J."/>
            <person name="Lapidus A."/>
            <person name="Bruce D."/>
            <person name="Goodwin L."/>
            <person name="Pitluck S."/>
            <person name="Peters L."/>
            <person name="Kyrpides N."/>
            <person name="Mavromatis K."/>
            <person name="Ivanova N."/>
            <person name="Mikhailova N."/>
            <person name="Pagani I."/>
            <person name="Teshima H."/>
            <person name="Detter J.C."/>
            <person name="Tapia R."/>
            <person name="Han C."/>
            <person name="Land M."/>
            <person name="Hauser L."/>
            <person name="Markowitz V."/>
            <person name="Cheng J.-F."/>
            <person name="Hugenholtz P."/>
            <person name="Woyke T."/>
            <person name="Wu D."/>
            <person name="Gronow S."/>
            <person name="Wellnitz S."/>
            <person name="Brambilla E."/>
            <person name="Klenk H.-P."/>
            <person name="Eisen J.A."/>
        </authorList>
    </citation>
    <scope>NUCLEOTIDE SEQUENCE [LARGE SCALE GENOMIC DNA]</scope>
    <source>
        <strain evidence="3">DSM 12168 / CIP 105900 / DD5/3</strain>
    </source>
</reference>
<dbReference type="STRING" id="906968.Trebr_2452"/>
<dbReference type="KEGG" id="tbe:Trebr_2452"/>
<dbReference type="PANTHER" id="PTHR30595">
    <property type="entry name" value="GLPR-RELATED TRANSCRIPTIONAL REPRESSOR"/>
    <property type="match status" value="1"/>
</dbReference>
<organism evidence="2 3">
    <name type="scientific">Treponema brennaborense (strain DSM 12168 / CIP 105900 / DD5/3)</name>
    <dbReference type="NCBI Taxonomy" id="906968"/>
    <lineage>
        <taxon>Bacteria</taxon>
        <taxon>Pseudomonadati</taxon>
        <taxon>Spirochaetota</taxon>
        <taxon>Spirochaetia</taxon>
        <taxon>Spirochaetales</taxon>
        <taxon>Treponemataceae</taxon>
        <taxon>Treponema</taxon>
    </lineage>
</organism>
<accession>F4LMW9</accession>
<dbReference type="EMBL" id="CP002696">
    <property type="protein sequence ID" value="AEE17859.1"/>
    <property type="molecule type" value="Genomic_DNA"/>
</dbReference>
<dbReference type="Gene3D" id="1.10.10.10">
    <property type="entry name" value="Winged helix-like DNA-binding domain superfamily/Winged helix DNA-binding domain"/>
    <property type="match status" value="1"/>
</dbReference>
<protein>
    <submittedName>
        <fullName evidence="2">Transcriptional regulator</fullName>
    </submittedName>
</protein>
<dbReference type="InterPro" id="IPR038475">
    <property type="entry name" value="RecG_C_sf"/>
</dbReference>
<evidence type="ECO:0000259" key="1">
    <source>
        <dbReference type="Pfam" id="PF04326"/>
    </source>
</evidence>
<dbReference type="Gene3D" id="3.30.565.60">
    <property type="match status" value="1"/>
</dbReference>